<sequence>MAFLQFFDSVFQVTPERLLPVTSWIRGASVYCTPNGEETEKARPNRSKITKADIGSPTNFKHVCHVEWKALAGPDTKSEADLRRLFNEAGIREEHLKNHKTSQKIFDIIEKRGGIEAVRKEVCEMASSGTSSPHPSLQSLSSSPLMSSKNKPIRWSYLFPACHQNPRVLACKSSCSLSAGTELPHFPPPPSPLSFNCVRSDNIDSPSSALPIGQLSSTNISLQPRPPLPSPPLSPPFTYNSQTVTMPVAAPSPPTSCFRRATQVVRYGQASQVTQLGIKSNKLPVLDQSQFLDEIKKGIHLKSVDPASETPQPSNDGGIVAALMEVIQKRHKAIFSSGDEASEDEDEWED</sequence>
<dbReference type="GO" id="GO:0005856">
    <property type="term" value="C:cytoskeleton"/>
    <property type="evidence" value="ECO:0007669"/>
    <property type="project" value="UniProtKB-SubCell"/>
</dbReference>
<name>A0A6P7Y5G1_9AMPH</name>
<dbReference type="GO" id="GO:0007015">
    <property type="term" value="P:actin filament organization"/>
    <property type="evidence" value="ECO:0007669"/>
    <property type="project" value="InterPro"/>
</dbReference>
<evidence type="ECO:0000256" key="1">
    <source>
        <dbReference type="ARBA" id="ARBA00004245"/>
    </source>
</evidence>
<dbReference type="KEGG" id="muo:115472602"/>
<dbReference type="OrthoDB" id="8963340at2759"/>
<protein>
    <submittedName>
        <fullName evidence="9">Neural Wiskott-Aldrich syndrome protein-like isoform X1</fullName>
    </submittedName>
</protein>
<dbReference type="Proteomes" id="UP000515156">
    <property type="component" value="Chromosome 6"/>
</dbReference>
<dbReference type="AlphaFoldDB" id="A0A6P7Y5G1"/>
<comment type="subcellular location">
    <subcellularLocation>
        <location evidence="1">Cytoplasm</location>
        <location evidence="1">Cytoskeleton</location>
    </subcellularLocation>
</comment>
<dbReference type="InterPro" id="IPR003124">
    <property type="entry name" value="WH2_dom"/>
</dbReference>
<evidence type="ECO:0000256" key="4">
    <source>
        <dbReference type="ARBA" id="ARBA00023212"/>
    </source>
</evidence>
<keyword evidence="2" id="KW-0963">Cytoplasm</keyword>
<dbReference type="InterPro" id="IPR011026">
    <property type="entry name" value="WAS_C"/>
</dbReference>
<evidence type="ECO:0000313" key="8">
    <source>
        <dbReference type="Proteomes" id="UP000515156"/>
    </source>
</evidence>
<proteinExistence type="predicted"/>
<evidence type="ECO:0000259" key="7">
    <source>
        <dbReference type="PROSITE" id="PS51082"/>
    </source>
</evidence>
<dbReference type="GeneID" id="115472602"/>
<feature type="domain" description="WH2" evidence="7">
    <location>
        <begin position="287"/>
        <end position="304"/>
    </location>
</feature>
<accession>A0A6P7Y5G1</accession>
<dbReference type="GO" id="GO:0003779">
    <property type="term" value="F:actin binding"/>
    <property type="evidence" value="ECO:0007669"/>
    <property type="project" value="InterPro"/>
</dbReference>
<evidence type="ECO:0000256" key="2">
    <source>
        <dbReference type="ARBA" id="ARBA00022490"/>
    </source>
</evidence>
<evidence type="ECO:0000313" key="9">
    <source>
        <dbReference type="RefSeq" id="XP_030062767.1"/>
    </source>
</evidence>
<evidence type="ECO:0000259" key="6">
    <source>
        <dbReference type="PROSITE" id="PS50108"/>
    </source>
</evidence>
<dbReference type="PROSITE" id="PS50108">
    <property type="entry name" value="CRIB"/>
    <property type="match status" value="1"/>
</dbReference>
<dbReference type="RefSeq" id="XP_030062767.1">
    <property type="nucleotide sequence ID" value="XM_030206907.1"/>
</dbReference>
<reference evidence="9" key="1">
    <citation type="submission" date="2025-08" db="UniProtKB">
        <authorList>
            <consortium name="RefSeq"/>
        </authorList>
    </citation>
    <scope>IDENTIFICATION</scope>
</reference>
<dbReference type="SUPFAM" id="SSF47912">
    <property type="entry name" value="Wiscott-Aldrich syndrome protein, WASP, C-terminal domain"/>
    <property type="match status" value="2"/>
</dbReference>
<dbReference type="Pfam" id="PF00786">
    <property type="entry name" value="PBD"/>
    <property type="match status" value="1"/>
</dbReference>
<organism evidence="8 9">
    <name type="scientific">Microcaecilia unicolor</name>
    <dbReference type="NCBI Taxonomy" id="1415580"/>
    <lineage>
        <taxon>Eukaryota</taxon>
        <taxon>Metazoa</taxon>
        <taxon>Chordata</taxon>
        <taxon>Craniata</taxon>
        <taxon>Vertebrata</taxon>
        <taxon>Euteleostomi</taxon>
        <taxon>Amphibia</taxon>
        <taxon>Gymnophiona</taxon>
        <taxon>Siphonopidae</taxon>
        <taxon>Microcaecilia</taxon>
    </lineage>
</organism>
<dbReference type="CDD" id="cd00132">
    <property type="entry name" value="CRIB"/>
    <property type="match status" value="1"/>
</dbReference>
<keyword evidence="8" id="KW-1185">Reference proteome</keyword>
<feature type="domain" description="CRIB" evidence="6">
    <location>
        <begin position="54"/>
        <end position="67"/>
    </location>
</feature>
<gene>
    <name evidence="9" type="primary">LOC115472602</name>
</gene>
<feature type="compositionally biased region" description="Pro residues" evidence="5">
    <location>
        <begin position="224"/>
        <end position="235"/>
    </location>
</feature>
<feature type="region of interest" description="Disordered" evidence="5">
    <location>
        <begin position="217"/>
        <end position="239"/>
    </location>
</feature>
<dbReference type="InterPro" id="IPR000095">
    <property type="entry name" value="CRIB_dom"/>
</dbReference>
<evidence type="ECO:0000256" key="5">
    <source>
        <dbReference type="SAM" id="MobiDB-lite"/>
    </source>
</evidence>
<dbReference type="InterPro" id="IPR036936">
    <property type="entry name" value="CRIB_dom_sf"/>
</dbReference>
<dbReference type="Gene3D" id="3.90.810.10">
    <property type="entry name" value="CRIB domain"/>
    <property type="match status" value="2"/>
</dbReference>
<keyword evidence="3" id="KW-0597">Phosphoprotein</keyword>
<keyword evidence="4" id="KW-0206">Cytoskeleton</keyword>
<evidence type="ECO:0000256" key="3">
    <source>
        <dbReference type="ARBA" id="ARBA00022553"/>
    </source>
</evidence>
<dbReference type="PROSITE" id="PS51082">
    <property type="entry name" value="WH2"/>
    <property type="match status" value="1"/>
</dbReference>
<dbReference type="InParanoid" id="A0A6P7Y5G1"/>